<name>A0ABM8WZ08_9BURK</name>
<feature type="domain" description="DNA/RNA non-specific endonuclease/pyrophosphatase/phosphodiesterase" evidence="3">
    <location>
        <begin position="434"/>
        <end position="647"/>
    </location>
</feature>
<dbReference type="InterPro" id="IPR020821">
    <property type="entry name" value="ENPP1-3/EXOG-like_nuc-like"/>
</dbReference>
<accession>A0ABM8WZ08</accession>
<gene>
    <name evidence="4" type="ORF">LMG32289_02681</name>
</gene>
<dbReference type="Gene3D" id="2.40.10.10">
    <property type="entry name" value="Trypsin-like serine proteases"/>
    <property type="match status" value="2"/>
</dbReference>
<dbReference type="SMART" id="SM00892">
    <property type="entry name" value="Endonuclease_NS"/>
    <property type="match status" value="1"/>
</dbReference>
<feature type="region of interest" description="Disordered" evidence="1">
    <location>
        <begin position="482"/>
        <end position="518"/>
    </location>
</feature>
<evidence type="ECO:0000259" key="3">
    <source>
        <dbReference type="SMART" id="SM00892"/>
    </source>
</evidence>
<protein>
    <recommendedName>
        <fullName evidence="6">Serine protease</fullName>
    </recommendedName>
</protein>
<dbReference type="SUPFAM" id="SSF54060">
    <property type="entry name" value="His-Me finger endonucleases"/>
    <property type="match status" value="1"/>
</dbReference>
<dbReference type="InterPro" id="IPR043504">
    <property type="entry name" value="Peptidase_S1_PA_chymotrypsin"/>
</dbReference>
<dbReference type="RefSeq" id="WP_223988877.1">
    <property type="nucleotide sequence ID" value="NZ_CAJZAG010000005.1"/>
</dbReference>
<evidence type="ECO:0008006" key="6">
    <source>
        <dbReference type="Google" id="ProtNLM"/>
    </source>
</evidence>
<evidence type="ECO:0000313" key="5">
    <source>
        <dbReference type="Proteomes" id="UP000706525"/>
    </source>
</evidence>
<dbReference type="PANTHER" id="PTHR13966:SF5">
    <property type="entry name" value="ENDONUCLEASE G, MITOCHONDRIAL"/>
    <property type="match status" value="1"/>
</dbReference>
<sequence length="674" mass="73712">MADSAAWLERVRAHNRAMRELDPDLAEEALEVKRVDAVEVAAEVGSIDDQLALESIVMRTERPVLTIRDDAPVLQFVEESDSQIWKARLEAALPVLHDAIRAVGRIELVGSEYDWVGTGWLVHDSILVTNRHVAQLFAMRSGQGFVFQTGTAGKVSASVDFLREHENPNTLVFKLLRPLFIQDEPGPDVAFFEVEARGGNGTLAQKIPLADGPSSSGHVAVIGYPAYDSRIPDVDLMEHIYGSLYNIKRLAPGTIRRNGRETIEHTCTTLGGCSGAVMHNLDGSGASGLHFSGRFMKTNYAVPAAVVKKLLASVRSGRVKPEVRSVAAAPVPTPTGLSAGRVLGQVTIPLTITISIGGASMSTSAAMQTEEDDLGSSSDVDDFDEAAPADYADRAGYDETFLGDDATVPLPDPGRHARDVLTYDNDGNQDHLLRYEHYSVVMSKSRRMCLFSAVNIDGEQLKKASRVNWKWDPRIPRQNQIMDECYGNPPRFSRGHMTRREDPGWGDASTSRRGNEDSMHVTNTVPQMQAFNSPIWLALEDYALGHARQDAMRISVFTGPYFARNDPIRYGVKIPRAFWKIIAFIHDETGELCATGYEMSQSGQLQPEEEFVFGGFTSAQLNVATQVPIRSIATRSGLDFGGLADVDPLSGNEAPAGLDGGGPPLQMLEQIRFF</sequence>
<dbReference type="EMBL" id="CAJZAG010000005">
    <property type="protein sequence ID" value="CAG9172792.1"/>
    <property type="molecule type" value="Genomic_DNA"/>
</dbReference>
<comment type="caution">
    <text evidence="4">The sequence shown here is derived from an EMBL/GenBank/DDBJ whole genome shotgun (WGS) entry which is preliminary data.</text>
</comment>
<evidence type="ECO:0000259" key="2">
    <source>
        <dbReference type="SMART" id="SM00477"/>
    </source>
</evidence>
<dbReference type="Pfam" id="PF13365">
    <property type="entry name" value="Trypsin_2"/>
    <property type="match status" value="1"/>
</dbReference>
<dbReference type="SUPFAM" id="SSF50494">
    <property type="entry name" value="Trypsin-like serine proteases"/>
    <property type="match status" value="1"/>
</dbReference>
<dbReference type="InterPro" id="IPR044929">
    <property type="entry name" value="DNA/RNA_non-sp_Endonuclease_sf"/>
</dbReference>
<dbReference type="Gene3D" id="3.40.570.10">
    <property type="entry name" value="Extracellular Endonuclease, subunit A"/>
    <property type="match status" value="1"/>
</dbReference>
<dbReference type="InterPro" id="IPR044925">
    <property type="entry name" value="His-Me_finger_sf"/>
</dbReference>
<dbReference type="InterPro" id="IPR009003">
    <property type="entry name" value="Peptidase_S1_PA"/>
</dbReference>
<dbReference type="SMART" id="SM00477">
    <property type="entry name" value="NUC"/>
    <property type="match status" value="1"/>
</dbReference>
<evidence type="ECO:0000256" key="1">
    <source>
        <dbReference type="SAM" id="MobiDB-lite"/>
    </source>
</evidence>
<reference evidence="4 5" key="1">
    <citation type="submission" date="2021-08" db="EMBL/GenBank/DDBJ databases">
        <authorList>
            <person name="Peeters C."/>
        </authorList>
    </citation>
    <scope>NUCLEOTIDE SEQUENCE [LARGE SCALE GENOMIC DNA]</scope>
    <source>
        <strain evidence="4 5">LMG 32289</strain>
    </source>
</reference>
<dbReference type="PANTHER" id="PTHR13966">
    <property type="entry name" value="ENDONUCLEASE RELATED"/>
    <property type="match status" value="1"/>
</dbReference>
<organism evidence="4 5">
    <name type="scientific">Cupriavidus pampae</name>
    <dbReference type="NCBI Taxonomy" id="659251"/>
    <lineage>
        <taxon>Bacteria</taxon>
        <taxon>Pseudomonadati</taxon>
        <taxon>Pseudomonadota</taxon>
        <taxon>Betaproteobacteria</taxon>
        <taxon>Burkholderiales</taxon>
        <taxon>Burkholderiaceae</taxon>
        <taxon>Cupriavidus</taxon>
    </lineage>
</organism>
<feature type="domain" description="ENPP1-3/EXOG-like endonuclease/phosphodiesterase" evidence="2">
    <location>
        <begin position="435"/>
        <end position="649"/>
    </location>
</feature>
<dbReference type="Proteomes" id="UP000706525">
    <property type="component" value="Unassembled WGS sequence"/>
</dbReference>
<proteinExistence type="predicted"/>
<dbReference type="Pfam" id="PF01223">
    <property type="entry name" value="Endonuclease_NS"/>
    <property type="match status" value="1"/>
</dbReference>
<dbReference type="InterPro" id="IPR001604">
    <property type="entry name" value="Endo_G_ENPP1-like_dom"/>
</dbReference>
<evidence type="ECO:0000313" key="4">
    <source>
        <dbReference type="EMBL" id="CAG9172792.1"/>
    </source>
</evidence>
<dbReference type="InterPro" id="IPR040255">
    <property type="entry name" value="Non-specific_endonuclease"/>
</dbReference>
<keyword evidence="5" id="KW-1185">Reference proteome</keyword>